<gene>
    <name evidence="3" type="ORF">BcDW1_6341</name>
</gene>
<sequence length="297" mass="31359">MSHPPTSPANTQISPPRSSRHSTRLKQFLQTVVRDDLLIECQLLLLSFSIGIQDAASFPDYHCFASNQTGNTVLLAAGAAKLTALFSLSNIGTSLSMFVLGAFLLGQLGNHLGPRKRWWLILTSVFQTALVFAAAALQYSGPNPVEATGPTALAVLSLLAFSSGAQVAMARGLQITEITTAMATAAYVDVLIDEKLFVKRNRKRNRRIAFLFSLFIGSFAGAFAYKARGTSGGYCPTSGNLLAVYAIRAMNTSNGTVMHPIAIERGIIAIITNNTTTSKATATGAATGAGSTLAAIK</sequence>
<dbReference type="AlphaFoldDB" id="M7UMZ2"/>
<reference evidence="4" key="1">
    <citation type="journal article" date="2013" name="Genome Announc.">
        <title>Draft genome sequence of Botrytis cinerea BcDW1, inoculum for noble rot of grape berries.</title>
        <authorList>
            <person name="Blanco-Ulate B."/>
            <person name="Allen G."/>
            <person name="Powell A.L."/>
            <person name="Cantu D."/>
        </authorList>
    </citation>
    <scope>NUCLEOTIDE SEQUENCE [LARGE SCALE GENOMIC DNA]</scope>
    <source>
        <strain evidence="4">BcDW1</strain>
    </source>
</reference>
<organism evidence="3 4">
    <name type="scientific">Botryotinia fuckeliana (strain BcDW1)</name>
    <name type="common">Noble rot fungus</name>
    <name type="synonym">Botrytis cinerea</name>
    <dbReference type="NCBI Taxonomy" id="1290391"/>
    <lineage>
        <taxon>Eukaryota</taxon>
        <taxon>Fungi</taxon>
        <taxon>Dikarya</taxon>
        <taxon>Ascomycota</taxon>
        <taxon>Pezizomycotina</taxon>
        <taxon>Leotiomycetes</taxon>
        <taxon>Helotiales</taxon>
        <taxon>Sclerotiniaceae</taxon>
        <taxon>Botrytis</taxon>
    </lineage>
</organism>
<feature type="compositionally biased region" description="Polar residues" evidence="1">
    <location>
        <begin position="8"/>
        <end position="17"/>
    </location>
</feature>
<dbReference type="Pfam" id="PF06912">
    <property type="entry name" value="DUF1275"/>
    <property type="match status" value="1"/>
</dbReference>
<keyword evidence="2" id="KW-0472">Membrane</keyword>
<feature type="region of interest" description="Disordered" evidence="1">
    <location>
        <begin position="1"/>
        <end position="22"/>
    </location>
</feature>
<dbReference type="PANTHER" id="PTHR37488:SF2">
    <property type="entry name" value="DUF1275 DOMAIN-CONTAINING PROTEIN"/>
    <property type="match status" value="1"/>
</dbReference>
<dbReference type="OrthoDB" id="5223589at2759"/>
<dbReference type="HOGENOM" id="CLU_061825_1_2_1"/>
<dbReference type="InterPro" id="IPR010699">
    <property type="entry name" value="DUF1275"/>
</dbReference>
<name>M7UMZ2_BOTF1</name>
<evidence type="ECO:0000313" key="4">
    <source>
        <dbReference type="Proteomes" id="UP000012045"/>
    </source>
</evidence>
<dbReference type="PANTHER" id="PTHR37488">
    <property type="entry name" value="DUF1275 DOMAIN-CONTAINING PROTEIN"/>
    <property type="match status" value="1"/>
</dbReference>
<keyword evidence="2" id="KW-1133">Transmembrane helix</keyword>
<proteinExistence type="predicted"/>
<feature type="transmembrane region" description="Helical" evidence="2">
    <location>
        <begin position="208"/>
        <end position="225"/>
    </location>
</feature>
<feature type="transmembrane region" description="Helical" evidence="2">
    <location>
        <begin position="84"/>
        <end position="106"/>
    </location>
</feature>
<keyword evidence="2" id="KW-0812">Transmembrane</keyword>
<evidence type="ECO:0000256" key="1">
    <source>
        <dbReference type="SAM" id="MobiDB-lite"/>
    </source>
</evidence>
<accession>M7UMZ2</accession>
<feature type="transmembrane region" description="Helical" evidence="2">
    <location>
        <begin position="151"/>
        <end position="170"/>
    </location>
</feature>
<protein>
    <submittedName>
        <fullName evidence="3">Putative duf1275 domain protein</fullName>
    </submittedName>
</protein>
<evidence type="ECO:0000313" key="3">
    <source>
        <dbReference type="EMBL" id="EMR85037.1"/>
    </source>
</evidence>
<feature type="transmembrane region" description="Helical" evidence="2">
    <location>
        <begin position="118"/>
        <end position="139"/>
    </location>
</feature>
<dbReference type="EMBL" id="KB707923">
    <property type="protein sequence ID" value="EMR85037.1"/>
    <property type="molecule type" value="Genomic_DNA"/>
</dbReference>
<dbReference type="Proteomes" id="UP000012045">
    <property type="component" value="Unassembled WGS sequence"/>
</dbReference>
<evidence type="ECO:0000256" key="2">
    <source>
        <dbReference type="SAM" id="Phobius"/>
    </source>
</evidence>